<dbReference type="GO" id="GO:0006313">
    <property type="term" value="P:DNA transposition"/>
    <property type="evidence" value="ECO:0007669"/>
    <property type="project" value="InterPro"/>
</dbReference>
<dbReference type="HOGENOM" id="CLU_052328_3_0_11"/>
<dbReference type="GO" id="GO:0004803">
    <property type="term" value="F:transposase activity"/>
    <property type="evidence" value="ECO:0007669"/>
    <property type="project" value="InterPro"/>
</dbReference>
<evidence type="ECO:0000259" key="1">
    <source>
        <dbReference type="Pfam" id="PF01548"/>
    </source>
</evidence>
<feature type="domain" description="Transposase IS110-like N-terminal" evidence="1">
    <location>
        <begin position="26"/>
        <end position="170"/>
    </location>
</feature>
<dbReference type="OrthoDB" id="4337860at2"/>
<dbReference type="OMA" id="QFGVGPQ"/>
<evidence type="ECO:0000259" key="2">
    <source>
        <dbReference type="Pfam" id="PF02371"/>
    </source>
</evidence>
<proteinExistence type="predicted"/>
<evidence type="ECO:0000313" key="3">
    <source>
        <dbReference type="EMBL" id="CCH86962.1"/>
    </source>
</evidence>
<gene>
    <name evidence="3" type="ordered locus">MODMU_1515</name>
</gene>
<dbReference type="InterPro" id="IPR047650">
    <property type="entry name" value="Transpos_IS110"/>
</dbReference>
<organism evidence="3 4">
    <name type="scientific">Modestobacter italicus (strain DSM 44449 / CECT 9708 / BC 501)</name>
    <dbReference type="NCBI Taxonomy" id="2732864"/>
    <lineage>
        <taxon>Bacteria</taxon>
        <taxon>Bacillati</taxon>
        <taxon>Actinomycetota</taxon>
        <taxon>Actinomycetes</taxon>
        <taxon>Geodermatophilales</taxon>
        <taxon>Geodermatophilaceae</taxon>
        <taxon>Modestobacter</taxon>
    </lineage>
</organism>
<dbReference type="NCBIfam" id="NF033542">
    <property type="entry name" value="transpos_IS110"/>
    <property type="match status" value="1"/>
</dbReference>
<reference evidence="3 4" key="1">
    <citation type="journal article" date="2012" name="J. Bacteriol.">
        <title>Genome Sequence of Radiation-Resistant Modestobacter marinus Strain BC501, a Representative Actinobacterium That Thrives on Calcareous Stone Surfaces.</title>
        <authorList>
            <person name="Normand P."/>
            <person name="Gury J."/>
            <person name="Pujic P."/>
            <person name="Chouaia B."/>
            <person name="Crotti E."/>
            <person name="Brusetti L."/>
            <person name="Daffonchio D."/>
            <person name="Vacherie B."/>
            <person name="Barbe V."/>
            <person name="Medigue C."/>
            <person name="Calteau A."/>
            <person name="Ghodhbane-Gtari F."/>
            <person name="Essoussi I."/>
            <person name="Nouioui I."/>
            <person name="Abbassi-Ghozzi I."/>
            <person name="Gtari M."/>
        </authorList>
    </citation>
    <scope>NUCLEOTIDE SEQUENCE [LARGE SCALE GENOMIC DNA]</scope>
    <source>
        <strain evidence="4">BC 501</strain>
    </source>
</reference>
<dbReference type="InterPro" id="IPR002525">
    <property type="entry name" value="Transp_IS110-like_N"/>
</dbReference>
<evidence type="ECO:0000313" key="4">
    <source>
        <dbReference type="Proteomes" id="UP000006461"/>
    </source>
</evidence>
<dbReference type="PATRIC" id="fig|477641.3.peg.1438"/>
<dbReference type="AlphaFoldDB" id="I4EU99"/>
<dbReference type="InterPro" id="IPR003346">
    <property type="entry name" value="Transposase_20"/>
</dbReference>
<sequence length="383" mass="41497">MSRLAERHVRDHLERPEWPPGAVIGGVDTHKHIHVAAVCDPLGRVLASDTFPTTTAGFKALLRFLRAHGQLAAVGIEGTGCWGGGLARWLATRDVHVVEVDRPNRQARRRRGKSDTIDAEEAARAVVAGRARTVPKTGTGPVEMARQLRVARRSAIKQRTQALLQLQALADTAPDDLRDTVKKLRYAQLIATAARFRPGELTTPSAAAKYAMSALARRIQHLDAEIEGLDAHLKTILTAAHPALLAAHGVGPDTAGALLVAAGDNPERLVTEQAFAALCGASPVQASSGNTHRHRLNRGGDRQANSALWRIVLVRMKTHPPTRDYVTRRTAEGMAKRDIMRCLKRYVAREIYHHINPTPPAVAHLRLVSPIPVTTGEAALSTA</sequence>
<dbReference type="Pfam" id="PF02371">
    <property type="entry name" value="Transposase_20"/>
    <property type="match status" value="1"/>
</dbReference>
<dbReference type="eggNOG" id="COG3547">
    <property type="taxonomic scope" value="Bacteria"/>
</dbReference>
<keyword evidence="4" id="KW-1185">Reference proteome</keyword>
<dbReference type="Pfam" id="PF01548">
    <property type="entry name" value="DEDD_Tnp_IS110"/>
    <property type="match status" value="1"/>
</dbReference>
<feature type="domain" description="Transposase IS116/IS110/IS902 C-terminal" evidence="2">
    <location>
        <begin position="244"/>
        <end position="326"/>
    </location>
</feature>
<dbReference type="EMBL" id="FO203431">
    <property type="protein sequence ID" value="CCH86962.1"/>
    <property type="molecule type" value="Genomic_DNA"/>
</dbReference>
<dbReference type="Proteomes" id="UP000006461">
    <property type="component" value="Chromosome"/>
</dbReference>
<accession>I4EU99</accession>
<name>I4EU99_MODI5</name>
<dbReference type="GO" id="GO:0003677">
    <property type="term" value="F:DNA binding"/>
    <property type="evidence" value="ECO:0007669"/>
    <property type="project" value="InterPro"/>
</dbReference>
<dbReference type="PANTHER" id="PTHR33055:SF16">
    <property type="entry name" value="TRANSPOSASE FOR INSERTION SEQUENCE ELEMENT IS1547"/>
    <property type="match status" value="1"/>
</dbReference>
<dbReference type="KEGG" id="mmar:MODMU_1515"/>
<dbReference type="PANTHER" id="PTHR33055">
    <property type="entry name" value="TRANSPOSASE FOR INSERTION SEQUENCE ELEMENT IS1111A"/>
    <property type="match status" value="1"/>
</dbReference>
<protein>
    <submittedName>
        <fullName evidence="3">Transposase</fullName>
    </submittedName>
</protein>